<feature type="region of interest" description="Disordered" evidence="1">
    <location>
        <begin position="104"/>
        <end position="158"/>
    </location>
</feature>
<evidence type="ECO:0000313" key="3">
    <source>
        <dbReference type="EMBL" id="MBB6505383.1"/>
    </source>
</evidence>
<dbReference type="AlphaFoldDB" id="A0A7X0MQC4"/>
<feature type="transmembrane region" description="Helical" evidence="2">
    <location>
        <begin position="6"/>
        <end position="23"/>
    </location>
</feature>
<evidence type="ECO:0000256" key="2">
    <source>
        <dbReference type="SAM" id="Phobius"/>
    </source>
</evidence>
<evidence type="ECO:0000256" key="1">
    <source>
        <dbReference type="SAM" id="MobiDB-lite"/>
    </source>
</evidence>
<dbReference type="EMBL" id="JACHBT010000012">
    <property type="protein sequence ID" value="MBB6505383.1"/>
    <property type="molecule type" value="Genomic_DNA"/>
</dbReference>
<organism evidence="3 4">
    <name type="scientific">Sphingomonas endophytica</name>
    <dbReference type="NCBI Taxonomy" id="869719"/>
    <lineage>
        <taxon>Bacteria</taxon>
        <taxon>Pseudomonadati</taxon>
        <taxon>Pseudomonadota</taxon>
        <taxon>Alphaproteobacteria</taxon>
        <taxon>Sphingomonadales</taxon>
        <taxon>Sphingomonadaceae</taxon>
        <taxon>Sphingomonas</taxon>
    </lineage>
</organism>
<keyword evidence="2" id="KW-0812">Transmembrane</keyword>
<keyword evidence="2" id="KW-0472">Membrane</keyword>
<protein>
    <submittedName>
        <fullName evidence="3">Uncharacterized protein</fullName>
    </submittedName>
</protein>
<dbReference type="RefSeq" id="WP_184506171.1">
    <property type="nucleotide sequence ID" value="NZ_JACHBT010000012.1"/>
</dbReference>
<comment type="caution">
    <text evidence="3">The sequence shown here is derived from an EMBL/GenBank/DDBJ whole genome shotgun (WGS) entry which is preliminary data.</text>
</comment>
<feature type="compositionally biased region" description="Low complexity" evidence="1">
    <location>
        <begin position="128"/>
        <end position="144"/>
    </location>
</feature>
<gene>
    <name evidence="3" type="ORF">F4693_002371</name>
</gene>
<accession>A0A7X0MQC4</accession>
<keyword evidence="2" id="KW-1133">Transmembrane helix</keyword>
<evidence type="ECO:0000313" key="4">
    <source>
        <dbReference type="Proteomes" id="UP000522313"/>
    </source>
</evidence>
<reference evidence="3 4" key="2">
    <citation type="submission" date="2020-08" db="EMBL/GenBank/DDBJ databases">
        <authorList>
            <person name="Partida-Martinez L."/>
            <person name="Huntemann M."/>
            <person name="Clum A."/>
            <person name="Wang J."/>
            <person name="Palaniappan K."/>
            <person name="Ritter S."/>
            <person name="Chen I.-M."/>
            <person name="Stamatis D."/>
            <person name="Reddy T."/>
            <person name="O'Malley R."/>
            <person name="Daum C."/>
            <person name="Shapiro N."/>
            <person name="Ivanova N."/>
            <person name="Kyrpides N."/>
            <person name="Woyke T."/>
        </authorList>
    </citation>
    <scope>NUCLEOTIDE SEQUENCE [LARGE SCALE GENOMIC DNA]</scope>
    <source>
        <strain evidence="3 4">AS3.13</strain>
    </source>
</reference>
<reference evidence="3 4" key="1">
    <citation type="submission" date="2020-08" db="EMBL/GenBank/DDBJ databases">
        <title>The Agave Microbiome: Exploring the role of microbial communities in plant adaptations to desert environments.</title>
        <authorList>
            <person name="Partida-Martinez L.P."/>
        </authorList>
    </citation>
    <scope>NUCLEOTIDE SEQUENCE [LARGE SCALE GENOMIC DNA]</scope>
    <source>
        <strain evidence="3 4">AS3.13</strain>
    </source>
</reference>
<sequence length="158" mass="16422">MSFALGINLALVMLCALVLLQSARMMRRIRELKADDLHGTVQALDHAAGQARQVLEEMRSLLTGDMAGAFRTVRTAQALQEELTILIGIGNALADRIIDASASVAQHPSRNVAPDAPVDNEADHAAPDADTSSAAAAAAAAAGQDVDDLHHPAPSSIA</sequence>
<name>A0A7X0MQC4_9SPHN</name>
<proteinExistence type="predicted"/>
<dbReference type="Proteomes" id="UP000522313">
    <property type="component" value="Unassembled WGS sequence"/>
</dbReference>